<proteinExistence type="inferred from homology"/>
<accession>A0A9Q8CK50</accession>
<evidence type="ECO:0000256" key="6">
    <source>
        <dbReference type="ARBA" id="ARBA00040312"/>
    </source>
</evidence>
<name>A0A9Q8CK50_9STAP</name>
<protein>
    <recommendedName>
        <fullName evidence="6">Low molecular weight protein-tyrosine-phosphatase PtpB</fullName>
        <ecNumber evidence="2">3.1.3.48</ecNumber>
    </recommendedName>
    <alternativeName>
        <fullName evidence="7">Phosphotyrosine phosphatase B</fullName>
    </alternativeName>
</protein>
<evidence type="ECO:0000256" key="5">
    <source>
        <dbReference type="ARBA" id="ARBA00037193"/>
    </source>
</evidence>
<organism evidence="11 12">
    <name type="scientific">Macrococcus carouselicus</name>
    <dbReference type="NCBI Taxonomy" id="69969"/>
    <lineage>
        <taxon>Bacteria</taxon>
        <taxon>Bacillati</taxon>
        <taxon>Bacillota</taxon>
        <taxon>Bacilli</taxon>
        <taxon>Bacillales</taxon>
        <taxon>Staphylococcaceae</taxon>
        <taxon>Macrococcus</taxon>
    </lineage>
</organism>
<evidence type="ECO:0000256" key="3">
    <source>
        <dbReference type="ARBA" id="ARBA00022801"/>
    </source>
</evidence>
<keyword evidence="3" id="KW-0378">Hydrolase</keyword>
<dbReference type="Pfam" id="PF01451">
    <property type="entry name" value="LMWPc"/>
    <property type="match status" value="1"/>
</dbReference>
<dbReference type="PANTHER" id="PTHR11717:SF31">
    <property type="entry name" value="LOW MOLECULAR WEIGHT PROTEIN-TYROSINE-PHOSPHATASE ETP-RELATED"/>
    <property type="match status" value="1"/>
</dbReference>
<dbReference type="PRINTS" id="PR00719">
    <property type="entry name" value="LMWPTPASE"/>
</dbReference>
<evidence type="ECO:0000256" key="4">
    <source>
        <dbReference type="ARBA" id="ARBA00022912"/>
    </source>
</evidence>
<reference evidence="11 12" key="1">
    <citation type="submission" date="2019-01" db="EMBL/GenBank/DDBJ databases">
        <title>Draft genome sequences of the type strains of six Macrococcus species.</title>
        <authorList>
            <person name="Mazhar S."/>
            <person name="Altermann E."/>
            <person name="Hill C."/>
            <person name="Mcauliffe O."/>
        </authorList>
    </citation>
    <scope>NUCLEOTIDE SEQUENCE [LARGE SCALE GENOMIC DNA]</scope>
    <source>
        <strain evidence="11 12">ATCC 51828</strain>
    </source>
</reference>
<comment type="function">
    <text evidence="5">Dephosphorylates the phosphotyrosine-containing proteins.</text>
</comment>
<evidence type="ECO:0000256" key="8">
    <source>
        <dbReference type="ARBA" id="ARBA00051722"/>
    </source>
</evidence>
<evidence type="ECO:0000313" key="12">
    <source>
        <dbReference type="Proteomes" id="UP000295280"/>
    </source>
</evidence>
<evidence type="ECO:0000256" key="7">
    <source>
        <dbReference type="ARBA" id="ARBA00041820"/>
    </source>
</evidence>
<dbReference type="Proteomes" id="UP000295280">
    <property type="component" value="Unassembled WGS sequence"/>
</dbReference>
<dbReference type="InterPro" id="IPR017867">
    <property type="entry name" value="Tyr_phospatase_low_mol_wt"/>
</dbReference>
<evidence type="ECO:0000313" key="11">
    <source>
        <dbReference type="EMBL" id="TDL95407.1"/>
    </source>
</evidence>
<dbReference type="OrthoDB" id="9784339at2"/>
<feature type="active site" description="Proton donor" evidence="9">
    <location>
        <position position="111"/>
    </location>
</feature>
<comment type="similarity">
    <text evidence="1">Belongs to the low molecular weight phosphotyrosine protein phosphatase family.</text>
</comment>
<evidence type="ECO:0000256" key="9">
    <source>
        <dbReference type="PIRSR" id="PIRSR617867-1"/>
    </source>
</evidence>
<dbReference type="PANTHER" id="PTHR11717">
    <property type="entry name" value="LOW MOLECULAR WEIGHT PROTEIN TYROSINE PHOSPHATASE"/>
    <property type="match status" value="1"/>
</dbReference>
<evidence type="ECO:0000259" key="10">
    <source>
        <dbReference type="SMART" id="SM00226"/>
    </source>
</evidence>
<dbReference type="InterPro" id="IPR036196">
    <property type="entry name" value="Ptyr_pPase_sf"/>
</dbReference>
<dbReference type="RefSeq" id="WP_133418450.1">
    <property type="nucleotide sequence ID" value="NZ_SCWD01000007.1"/>
</dbReference>
<dbReference type="EMBL" id="SCWD01000007">
    <property type="protein sequence ID" value="TDL95407.1"/>
    <property type="molecule type" value="Genomic_DNA"/>
</dbReference>
<feature type="active site" description="Nucleophile" evidence="9">
    <location>
        <position position="13"/>
    </location>
</feature>
<dbReference type="SUPFAM" id="SSF52788">
    <property type="entry name" value="Phosphotyrosine protein phosphatases I"/>
    <property type="match status" value="1"/>
</dbReference>
<dbReference type="Gene3D" id="3.40.50.2300">
    <property type="match status" value="1"/>
</dbReference>
<comment type="catalytic activity">
    <reaction evidence="8">
        <text>O-phospho-L-tyrosyl-[protein] + H2O = L-tyrosyl-[protein] + phosphate</text>
        <dbReference type="Rhea" id="RHEA:10684"/>
        <dbReference type="Rhea" id="RHEA-COMP:10136"/>
        <dbReference type="Rhea" id="RHEA-COMP:20101"/>
        <dbReference type="ChEBI" id="CHEBI:15377"/>
        <dbReference type="ChEBI" id="CHEBI:43474"/>
        <dbReference type="ChEBI" id="CHEBI:46858"/>
        <dbReference type="ChEBI" id="CHEBI:61978"/>
        <dbReference type="EC" id="3.1.3.48"/>
    </reaction>
</comment>
<keyword evidence="4" id="KW-0904">Protein phosphatase</keyword>
<feature type="domain" description="Phosphotyrosine protein phosphatase I" evidence="10">
    <location>
        <begin position="1"/>
        <end position="137"/>
    </location>
</feature>
<dbReference type="EC" id="3.1.3.48" evidence="2"/>
<sequence>MKIIFVCTGNTCRSPVAESIAKSQIAAHDFQSRGLSAFTGSPVSAYSAELIEKHDLPAAGSAALFTAEDIAADLILTMSSSHKAFILSEYPEANVYTLAEYASDSGMDIADPYGGNLADYEQMFTEIRKHIDNLAEKLKPFQ</sequence>
<dbReference type="InterPro" id="IPR050438">
    <property type="entry name" value="LMW_PTPase"/>
</dbReference>
<evidence type="ECO:0000256" key="2">
    <source>
        <dbReference type="ARBA" id="ARBA00013064"/>
    </source>
</evidence>
<gene>
    <name evidence="11" type="ORF">ERX40_10515</name>
</gene>
<evidence type="ECO:0000256" key="1">
    <source>
        <dbReference type="ARBA" id="ARBA00011063"/>
    </source>
</evidence>
<keyword evidence="12" id="KW-1185">Reference proteome</keyword>
<dbReference type="GO" id="GO:0004725">
    <property type="term" value="F:protein tyrosine phosphatase activity"/>
    <property type="evidence" value="ECO:0007669"/>
    <property type="project" value="UniProtKB-EC"/>
</dbReference>
<dbReference type="AlphaFoldDB" id="A0A9Q8CK50"/>
<dbReference type="SMART" id="SM00226">
    <property type="entry name" value="LMWPc"/>
    <property type="match status" value="1"/>
</dbReference>
<dbReference type="CDD" id="cd16344">
    <property type="entry name" value="LMWPAP"/>
    <property type="match status" value="1"/>
</dbReference>
<comment type="caution">
    <text evidence="11">The sequence shown here is derived from an EMBL/GenBank/DDBJ whole genome shotgun (WGS) entry which is preliminary data.</text>
</comment>
<dbReference type="InterPro" id="IPR023485">
    <property type="entry name" value="Ptyr_pPase"/>
</dbReference>
<feature type="active site" description="Nucleophile" evidence="9">
    <location>
        <position position="7"/>
    </location>
</feature>